<keyword evidence="3" id="KW-0862">Zinc</keyword>
<evidence type="ECO:0000256" key="1">
    <source>
        <dbReference type="ARBA" id="ARBA00022723"/>
    </source>
</evidence>
<dbReference type="InterPro" id="IPR001841">
    <property type="entry name" value="Znf_RING"/>
</dbReference>
<dbReference type="OrthoDB" id="6329076at2759"/>
<accession>G0MWW5</accession>
<evidence type="ECO:0000256" key="4">
    <source>
        <dbReference type="PROSITE-ProRule" id="PRU00175"/>
    </source>
</evidence>
<dbReference type="SMART" id="SM00184">
    <property type="entry name" value="RING"/>
    <property type="match status" value="1"/>
</dbReference>
<evidence type="ECO:0000256" key="2">
    <source>
        <dbReference type="ARBA" id="ARBA00022771"/>
    </source>
</evidence>
<keyword evidence="5" id="KW-0812">Transmembrane</keyword>
<evidence type="ECO:0000256" key="3">
    <source>
        <dbReference type="ARBA" id="ARBA00022833"/>
    </source>
</evidence>
<dbReference type="Gene3D" id="3.30.40.10">
    <property type="entry name" value="Zinc/RING finger domain, C3HC4 (zinc finger)"/>
    <property type="match status" value="1"/>
</dbReference>
<dbReference type="PANTHER" id="PTHR47156">
    <property type="entry name" value="PROTEIN CBG20824"/>
    <property type="match status" value="1"/>
</dbReference>
<keyword evidence="5" id="KW-0472">Membrane</keyword>
<reference evidence="8" key="1">
    <citation type="submission" date="2011-07" db="EMBL/GenBank/DDBJ databases">
        <authorList>
            <consortium name="Caenorhabditis brenneri Sequencing and Analysis Consortium"/>
            <person name="Wilson R.K."/>
        </authorList>
    </citation>
    <scope>NUCLEOTIDE SEQUENCE [LARGE SCALE GENOMIC DNA]</scope>
    <source>
        <strain evidence="8">PB2801</strain>
    </source>
</reference>
<evidence type="ECO:0000313" key="8">
    <source>
        <dbReference type="Proteomes" id="UP000008068"/>
    </source>
</evidence>
<protein>
    <recommendedName>
        <fullName evidence="6">RING-type domain-containing protein</fullName>
    </recommendedName>
</protein>
<organism evidence="8">
    <name type="scientific">Caenorhabditis brenneri</name>
    <name type="common">Nematode worm</name>
    <dbReference type="NCBI Taxonomy" id="135651"/>
    <lineage>
        <taxon>Eukaryota</taxon>
        <taxon>Metazoa</taxon>
        <taxon>Ecdysozoa</taxon>
        <taxon>Nematoda</taxon>
        <taxon>Chromadorea</taxon>
        <taxon>Rhabditida</taxon>
        <taxon>Rhabditina</taxon>
        <taxon>Rhabditomorpha</taxon>
        <taxon>Rhabditoidea</taxon>
        <taxon>Rhabditidae</taxon>
        <taxon>Peloderinae</taxon>
        <taxon>Caenorhabditis</taxon>
    </lineage>
</organism>
<dbReference type="PANTHER" id="PTHR47156:SF7">
    <property type="entry name" value="RING-TYPE DOMAIN-CONTAINING PROTEIN"/>
    <property type="match status" value="1"/>
</dbReference>
<dbReference type="HOGENOM" id="CLU_1332971_0_0_1"/>
<dbReference type="InParanoid" id="G0MWW5"/>
<dbReference type="eggNOG" id="KOG4185">
    <property type="taxonomic scope" value="Eukaryota"/>
</dbReference>
<keyword evidence="5" id="KW-1133">Transmembrane helix</keyword>
<feature type="domain" description="RING-type" evidence="6">
    <location>
        <begin position="129"/>
        <end position="176"/>
    </location>
</feature>
<sequence length="206" mass="24078">MKYYGLVIYPSYCITLIYFFLKDLNVRYKLYPNNHTKLMSVLVFLHCLSVIYTIQLNYYIYPDQQVREPVNIVHFVFTFFVGFSSVELITVLTGGVRDSLAPDVPIQKKRIRRAAPVAQPMENDSRIECKICLLEYNDNTRAPRILKECGHTVCHECAQNLLRKFNNIHLFCPYCQQLSVIKGPATTLAKNFLVTDFMWKLKNDYN</sequence>
<dbReference type="Pfam" id="PF13639">
    <property type="entry name" value="zf-RING_2"/>
    <property type="match status" value="1"/>
</dbReference>
<name>G0MWW5_CAEBE</name>
<dbReference type="InterPro" id="IPR052667">
    <property type="entry name" value="E3_ubiquitin-ligase_RING"/>
</dbReference>
<dbReference type="InterPro" id="IPR017907">
    <property type="entry name" value="Znf_RING_CS"/>
</dbReference>
<keyword evidence="2 4" id="KW-0863">Zinc-finger</keyword>
<evidence type="ECO:0000259" key="6">
    <source>
        <dbReference type="PROSITE" id="PS50089"/>
    </source>
</evidence>
<feature type="transmembrane region" description="Helical" evidence="5">
    <location>
        <begin position="38"/>
        <end position="60"/>
    </location>
</feature>
<keyword evidence="1" id="KW-0479">Metal-binding</keyword>
<feature type="transmembrane region" description="Helical" evidence="5">
    <location>
        <begin position="72"/>
        <end position="92"/>
    </location>
</feature>
<dbReference type="AlphaFoldDB" id="G0MWW5"/>
<dbReference type="SUPFAM" id="SSF57850">
    <property type="entry name" value="RING/U-box"/>
    <property type="match status" value="1"/>
</dbReference>
<feature type="transmembrane region" description="Helical" evidence="5">
    <location>
        <begin position="6"/>
        <end position="26"/>
    </location>
</feature>
<dbReference type="GO" id="GO:0008270">
    <property type="term" value="F:zinc ion binding"/>
    <property type="evidence" value="ECO:0007669"/>
    <property type="project" value="UniProtKB-KW"/>
</dbReference>
<dbReference type="PROSITE" id="PS50089">
    <property type="entry name" value="ZF_RING_2"/>
    <property type="match status" value="1"/>
</dbReference>
<dbReference type="PROSITE" id="PS00518">
    <property type="entry name" value="ZF_RING_1"/>
    <property type="match status" value="1"/>
</dbReference>
<gene>
    <name evidence="7" type="ORF">CAEBREN_19882</name>
</gene>
<dbReference type="EMBL" id="GL379817">
    <property type="protein sequence ID" value="EGT46331.1"/>
    <property type="molecule type" value="Genomic_DNA"/>
</dbReference>
<dbReference type="Proteomes" id="UP000008068">
    <property type="component" value="Unassembled WGS sequence"/>
</dbReference>
<evidence type="ECO:0000313" key="7">
    <source>
        <dbReference type="EMBL" id="EGT46331.1"/>
    </source>
</evidence>
<dbReference type="STRING" id="135651.G0MWW5"/>
<dbReference type="InterPro" id="IPR013083">
    <property type="entry name" value="Znf_RING/FYVE/PHD"/>
</dbReference>
<keyword evidence="8" id="KW-1185">Reference proteome</keyword>
<proteinExistence type="predicted"/>
<evidence type="ECO:0000256" key="5">
    <source>
        <dbReference type="SAM" id="Phobius"/>
    </source>
</evidence>